<dbReference type="PATRIC" id="fig|1188239.3.peg.896"/>
<name>A0A014KVU3_9BACT</name>
<evidence type="ECO:0000313" key="3">
    <source>
        <dbReference type="Proteomes" id="UP000020977"/>
    </source>
</evidence>
<feature type="domain" description="Nucleoside phosphorylase" evidence="1">
    <location>
        <begin position="52"/>
        <end position="229"/>
    </location>
</feature>
<dbReference type="GO" id="GO:0008930">
    <property type="term" value="F:methylthioadenosine nucleosidase activity"/>
    <property type="evidence" value="ECO:0007669"/>
    <property type="project" value="TreeGrafter"/>
</dbReference>
<organism evidence="2 3">
    <name type="scientific">Mesomycoplasma ovipneumoniae 14811</name>
    <dbReference type="NCBI Taxonomy" id="1188239"/>
    <lineage>
        <taxon>Bacteria</taxon>
        <taxon>Bacillati</taxon>
        <taxon>Mycoplasmatota</taxon>
        <taxon>Mycoplasmoidales</taxon>
        <taxon>Metamycoplasmataceae</taxon>
        <taxon>Mesomycoplasma</taxon>
    </lineage>
</organism>
<dbReference type="GO" id="GO:0019284">
    <property type="term" value="P:L-methionine salvage from S-adenosylmethionine"/>
    <property type="evidence" value="ECO:0007669"/>
    <property type="project" value="TreeGrafter"/>
</dbReference>
<accession>A0A014KVU3</accession>
<dbReference type="InterPro" id="IPR035994">
    <property type="entry name" value="Nucleoside_phosphorylase_sf"/>
</dbReference>
<protein>
    <submittedName>
        <fullName evidence="2">5-methylthioadenosinenucleosidase/S-adenosylhomocystein nucleosidase</fullName>
    </submittedName>
</protein>
<evidence type="ECO:0000259" key="1">
    <source>
        <dbReference type="Pfam" id="PF01048"/>
    </source>
</evidence>
<dbReference type="PANTHER" id="PTHR46832:SF1">
    <property type="entry name" value="5'-METHYLTHIOADENOSINE_S-ADENOSYLHOMOCYSTEINE NUCLEOSIDASE"/>
    <property type="match status" value="1"/>
</dbReference>
<comment type="caution">
    <text evidence="2">The sequence shown here is derived from an EMBL/GenBank/DDBJ whole genome shotgun (WGS) entry which is preliminary data.</text>
</comment>
<dbReference type="PANTHER" id="PTHR46832">
    <property type="entry name" value="5'-METHYLTHIOADENOSINE/S-ADENOSYLHOMOCYSTEINE NUCLEOSIDASE"/>
    <property type="match status" value="1"/>
</dbReference>
<dbReference type="Gene3D" id="3.40.50.1580">
    <property type="entry name" value="Nucleoside phosphorylase domain"/>
    <property type="match status" value="1"/>
</dbReference>
<dbReference type="GO" id="GO:0005829">
    <property type="term" value="C:cytosol"/>
    <property type="evidence" value="ECO:0007669"/>
    <property type="project" value="TreeGrafter"/>
</dbReference>
<gene>
    <name evidence="2" type="primary">mtnN</name>
    <name evidence="2" type="ORF">MOVI_3650</name>
</gene>
<dbReference type="Proteomes" id="UP000020977">
    <property type="component" value="Unassembled WGS sequence"/>
</dbReference>
<dbReference type="EMBL" id="JFAD01000018">
    <property type="protein sequence ID" value="EXU61121.1"/>
    <property type="molecule type" value="Genomic_DNA"/>
</dbReference>
<sequence>MKIWKTQPIKWNYMKNIKIKTAIFYADKQEQVNLELLGAKFIKNVSVLDLNFPVYEYKNIYFFYIHSQIGLINSAIFAQTVAVKFLIANIINYGACGGRSSIDFSKMKNQLIFPKRFYLLDAKTPWYEPGQLPFEPKFYENNLIAAQNFNLGSSNSFIFEENQVKDFQFVDFFDMEAFAFAQISAKNNLNFYCIKYLSDKIGQNLDISQVNLNIKQGAQNAAKYALGLLEKI</sequence>
<evidence type="ECO:0000313" key="2">
    <source>
        <dbReference type="EMBL" id="EXU61121.1"/>
    </source>
</evidence>
<dbReference type="AlphaFoldDB" id="A0A014KVU3"/>
<dbReference type="GO" id="GO:0009116">
    <property type="term" value="P:nucleoside metabolic process"/>
    <property type="evidence" value="ECO:0007669"/>
    <property type="project" value="InterPro"/>
</dbReference>
<reference evidence="2 3" key="1">
    <citation type="submission" date="2014-03" db="EMBL/GenBank/DDBJ databases">
        <title>Genome sequence of Mycoplasma ovipneumoniae strain 14811.</title>
        <authorList>
            <person name="Sirand-Pugnet P."/>
            <person name="Breton M."/>
            <person name="Dordet-Frisoni E."/>
            <person name="Baranowski E."/>
            <person name="Barre A."/>
            <person name="Couture C."/>
            <person name="Dupuy V."/>
            <person name="Gaurivaud P."/>
            <person name="Jacob D."/>
            <person name="Lemaitre C."/>
            <person name="Manso-Silvan L."/>
            <person name="Nikolski M."/>
            <person name="Nouvel L.-X."/>
            <person name="Poumarat F."/>
            <person name="Tardy F."/>
            <person name="Thebault P."/>
            <person name="Theil S."/>
            <person name="Citti C."/>
            <person name="Thiaucourt F."/>
            <person name="Blanchard A."/>
        </authorList>
    </citation>
    <scope>NUCLEOTIDE SEQUENCE [LARGE SCALE GENOMIC DNA]</scope>
    <source>
        <strain evidence="2 3">14811</strain>
    </source>
</reference>
<dbReference type="GO" id="GO:0008782">
    <property type="term" value="F:adenosylhomocysteine nucleosidase activity"/>
    <property type="evidence" value="ECO:0007669"/>
    <property type="project" value="TreeGrafter"/>
</dbReference>
<dbReference type="STRING" id="1188239.MOVI_3650"/>
<dbReference type="InterPro" id="IPR000845">
    <property type="entry name" value="Nucleoside_phosphorylase_d"/>
</dbReference>
<dbReference type="Pfam" id="PF01048">
    <property type="entry name" value="PNP_UDP_1"/>
    <property type="match status" value="1"/>
</dbReference>
<dbReference type="NCBIfam" id="NF005522">
    <property type="entry name" value="PRK07164.1"/>
    <property type="match status" value="1"/>
</dbReference>
<proteinExistence type="predicted"/>
<dbReference type="eggNOG" id="COG0775">
    <property type="taxonomic scope" value="Bacteria"/>
</dbReference>
<dbReference type="SUPFAM" id="SSF53167">
    <property type="entry name" value="Purine and uridine phosphorylases"/>
    <property type="match status" value="1"/>
</dbReference>